<feature type="domain" description="N-acetyltransferase" evidence="3">
    <location>
        <begin position="5"/>
        <end position="150"/>
    </location>
</feature>
<protein>
    <submittedName>
        <fullName evidence="4">Diamine N-acetyltransferase</fullName>
    </submittedName>
</protein>
<evidence type="ECO:0000313" key="4">
    <source>
        <dbReference type="EMBL" id="SHI01322.1"/>
    </source>
</evidence>
<keyword evidence="2" id="KW-0012">Acyltransferase</keyword>
<dbReference type="Pfam" id="PF00583">
    <property type="entry name" value="Acetyltransf_1"/>
    <property type="match status" value="1"/>
</dbReference>
<reference evidence="4 5" key="1">
    <citation type="submission" date="2016-11" db="EMBL/GenBank/DDBJ databases">
        <authorList>
            <person name="Jaros S."/>
            <person name="Januszkiewicz K."/>
            <person name="Wedrychowicz H."/>
        </authorList>
    </citation>
    <scope>NUCLEOTIDE SEQUENCE [LARGE SCALE GENOMIC DNA]</scope>
    <source>
        <strain evidence="4 5">DSM 6191</strain>
    </source>
</reference>
<dbReference type="AlphaFoldDB" id="A0A1M5XNU2"/>
<evidence type="ECO:0000256" key="1">
    <source>
        <dbReference type="ARBA" id="ARBA00022679"/>
    </source>
</evidence>
<dbReference type="InterPro" id="IPR016181">
    <property type="entry name" value="Acyl_CoA_acyltransferase"/>
</dbReference>
<proteinExistence type="predicted"/>
<dbReference type="PANTHER" id="PTHR43420:SF47">
    <property type="entry name" value="N-ACETYLTRANSFERASE DOMAIN-CONTAINING PROTEIN"/>
    <property type="match status" value="1"/>
</dbReference>
<evidence type="ECO:0000259" key="3">
    <source>
        <dbReference type="PROSITE" id="PS51186"/>
    </source>
</evidence>
<keyword evidence="1 4" id="KW-0808">Transferase</keyword>
<accession>A0A1M5XNU2</accession>
<dbReference type="InterPro" id="IPR050680">
    <property type="entry name" value="YpeA/RimI_acetyltransf"/>
</dbReference>
<dbReference type="CDD" id="cd04301">
    <property type="entry name" value="NAT_SF"/>
    <property type="match status" value="1"/>
</dbReference>
<gene>
    <name evidence="4" type="ORF">SAMN02745941_01534</name>
</gene>
<evidence type="ECO:0000256" key="2">
    <source>
        <dbReference type="ARBA" id="ARBA00023315"/>
    </source>
</evidence>
<evidence type="ECO:0000313" key="5">
    <source>
        <dbReference type="Proteomes" id="UP000184241"/>
    </source>
</evidence>
<dbReference type="SUPFAM" id="SSF55729">
    <property type="entry name" value="Acyl-CoA N-acyltransferases (Nat)"/>
    <property type="match status" value="1"/>
</dbReference>
<sequence length="150" mass="17464">MEKELSLKKVDESNFIDCFNLKLGYGQDKLVSHPVRSLAQAYVYYNQCTPLAIYEYNIIVGYVMVIYDYDEETYNIWHMMIDEKYQGRGLGTEALKLCINYIKSKPFGNSNDVLLTCNFDNSHAIHIYEKLGFKDTGERDDDEITMKLVI</sequence>
<organism evidence="4 5">
    <name type="scientific">Clostridium intestinale DSM 6191</name>
    <dbReference type="NCBI Taxonomy" id="1121320"/>
    <lineage>
        <taxon>Bacteria</taxon>
        <taxon>Bacillati</taxon>
        <taxon>Bacillota</taxon>
        <taxon>Clostridia</taxon>
        <taxon>Eubacteriales</taxon>
        <taxon>Clostridiaceae</taxon>
        <taxon>Clostridium</taxon>
    </lineage>
</organism>
<dbReference type="PROSITE" id="PS51186">
    <property type="entry name" value="GNAT"/>
    <property type="match status" value="1"/>
</dbReference>
<dbReference type="InterPro" id="IPR000182">
    <property type="entry name" value="GNAT_dom"/>
</dbReference>
<dbReference type="Proteomes" id="UP000184241">
    <property type="component" value="Unassembled WGS sequence"/>
</dbReference>
<dbReference type="PANTHER" id="PTHR43420">
    <property type="entry name" value="ACETYLTRANSFERASE"/>
    <property type="match status" value="1"/>
</dbReference>
<dbReference type="Gene3D" id="3.40.630.30">
    <property type="match status" value="1"/>
</dbReference>
<name>A0A1M5XNU2_9CLOT</name>
<dbReference type="EMBL" id="FQXU01000005">
    <property type="protein sequence ID" value="SHI01322.1"/>
    <property type="molecule type" value="Genomic_DNA"/>
</dbReference>
<dbReference type="GO" id="GO:0016747">
    <property type="term" value="F:acyltransferase activity, transferring groups other than amino-acyl groups"/>
    <property type="evidence" value="ECO:0007669"/>
    <property type="project" value="InterPro"/>
</dbReference>
<dbReference type="RefSeq" id="WP_073018350.1">
    <property type="nucleotide sequence ID" value="NZ_FQXU01000005.1"/>
</dbReference>